<comment type="caution">
    <text evidence="2">The sequence shown here is derived from an EMBL/GenBank/DDBJ whole genome shotgun (WGS) entry which is preliminary data.</text>
</comment>
<protein>
    <submittedName>
        <fullName evidence="2">Uncharacterized protein</fullName>
    </submittedName>
</protein>
<sequence>MSDPEAFTPVTSSSHHKVGRRSGSQSMASKIPIRRSQAALRRQYPGLALPVTTKRQRYVFNNTPTTATSYRIDPVAPSPNSPPRADLDIVDENPSSATATATFCAGDPRRAYPGPDSSKPEPLQKLQIAREAQKKDQTIAQTSPQKTKSCHRKHHSGRQLAYPPKKHPSPRHATLQAMAGNRAGAVGDEEGGGIMRGGAT</sequence>
<gene>
    <name evidence="2" type="ORF">HO133_006705</name>
</gene>
<reference evidence="2 3" key="1">
    <citation type="journal article" date="2020" name="Genomics">
        <title>Complete, high-quality genomes from long-read metagenomic sequencing of two wolf lichen thalli reveals enigmatic genome architecture.</title>
        <authorList>
            <person name="McKenzie S.K."/>
            <person name="Walston R.F."/>
            <person name="Allen J.L."/>
        </authorList>
    </citation>
    <scope>NUCLEOTIDE SEQUENCE [LARGE SCALE GENOMIC DNA]</scope>
    <source>
        <strain evidence="2">WasteWater1</strain>
    </source>
</reference>
<dbReference type="GeneID" id="59335106"/>
<dbReference type="EMBL" id="JACCJB010000026">
    <property type="protein sequence ID" value="KAF6217603.1"/>
    <property type="molecule type" value="Genomic_DNA"/>
</dbReference>
<feature type="compositionally biased region" description="Basic residues" evidence="1">
    <location>
        <begin position="148"/>
        <end position="157"/>
    </location>
</feature>
<evidence type="ECO:0000313" key="3">
    <source>
        <dbReference type="Proteomes" id="UP000593566"/>
    </source>
</evidence>
<accession>A0A8H6C5Q4</accession>
<dbReference type="RefSeq" id="XP_037147038.1">
    <property type="nucleotide sequence ID" value="XM_037297602.1"/>
</dbReference>
<evidence type="ECO:0000313" key="2">
    <source>
        <dbReference type="EMBL" id="KAF6217603.1"/>
    </source>
</evidence>
<dbReference type="Proteomes" id="UP000593566">
    <property type="component" value="Unassembled WGS sequence"/>
</dbReference>
<proteinExistence type="predicted"/>
<dbReference type="AlphaFoldDB" id="A0A8H6C5Q4"/>
<name>A0A8H6C5Q4_9LECA</name>
<feature type="region of interest" description="Disordered" evidence="1">
    <location>
        <begin position="62"/>
        <end position="200"/>
    </location>
</feature>
<feature type="compositionally biased region" description="Polar residues" evidence="1">
    <location>
        <begin position="138"/>
        <end position="147"/>
    </location>
</feature>
<evidence type="ECO:0000256" key="1">
    <source>
        <dbReference type="SAM" id="MobiDB-lite"/>
    </source>
</evidence>
<feature type="region of interest" description="Disordered" evidence="1">
    <location>
        <begin position="1"/>
        <end position="39"/>
    </location>
</feature>
<organism evidence="2 3">
    <name type="scientific">Letharia lupina</name>
    <dbReference type="NCBI Taxonomy" id="560253"/>
    <lineage>
        <taxon>Eukaryota</taxon>
        <taxon>Fungi</taxon>
        <taxon>Dikarya</taxon>
        <taxon>Ascomycota</taxon>
        <taxon>Pezizomycotina</taxon>
        <taxon>Lecanoromycetes</taxon>
        <taxon>OSLEUM clade</taxon>
        <taxon>Lecanoromycetidae</taxon>
        <taxon>Lecanorales</taxon>
        <taxon>Lecanorineae</taxon>
        <taxon>Parmeliaceae</taxon>
        <taxon>Letharia</taxon>
    </lineage>
</organism>
<keyword evidence="3" id="KW-1185">Reference proteome</keyword>